<proteinExistence type="predicted"/>
<reference evidence="3" key="2">
    <citation type="submission" date="2004-02" db="EMBL/GenBank/DDBJ databases">
        <authorList>
            <consortium name="Genoscope"/>
            <consortium name="Whitehead Institute Centre for Genome Research"/>
        </authorList>
    </citation>
    <scope>NUCLEOTIDE SEQUENCE</scope>
</reference>
<dbReference type="PANTHER" id="PTHR47574">
    <property type="entry name" value="CANCER-RELATED REGULATOR OF ACTIN DYNAMICS"/>
    <property type="match status" value="1"/>
</dbReference>
<dbReference type="InterPro" id="IPR052853">
    <property type="entry name" value="Actin_dynamics_regulator"/>
</dbReference>
<dbReference type="AlphaFoldDB" id="Q4RKX1"/>
<name>Q4RKX1_TETNG</name>
<evidence type="ECO:0000256" key="1">
    <source>
        <dbReference type="SAM" id="MobiDB-lite"/>
    </source>
</evidence>
<dbReference type="EMBL" id="CAAE01015025">
    <property type="protein sequence ID" value="CAG10961.1"/>
    <property type="molecule type" value="Genomic_DNA"/>
</dbReference>
<dbReference type="InterPro" id="IPR028030">
    <property type="entry name" value="DUF4592"/>
</dbReference>
<comment type="caution">
    <text evidence="3">The sequence shown here is derived from an EMBL/GenBank/DDBJ whole genome shotgun (WGS) entry which is preliminary data.</text>
</comment>
<protein>
    <submittedName>
        <fullName evidence="3">(spotted green pufferfish) hypothetical protein</fullName>
    </submittedName>
</protein>
<feature type="domain" description="DUF4592" evidence="2">
    <location>
        <begin position="188"/>
        <end position="299"/>
    </location>
</feature>
<sequence>MELINGKELEEVPDCQRLNGVFPDPVLASSGAVRRRRSMLPAAWLQRCAALSSCAAPIERRRQGKFQPFRRLFGRKKKEREGKGELDGLKASSSTVDVCAGVVSDDDESNLPLRQLNPIGSRALSHDSIFVPEESAKEQRLDHSMSQENVSDKVRNLQVSLAPESQTRLPPPATPRFFFSQQKQIARGIKFGQRPPSLRKSEEDEGSTDDEEAPQSPVKVVAQVEPEPSNPESKVYGAQPAEARSPPVRSPRATRVLSPAGTIESINLDAVPQSAPRLDNAAARHKLAIKPKKQRISRKHRRFTQVSHGNQISGVVEGHRPSISPPTPTPRGWWKVNGL</sequence>
<feature type="region of interest" description="Disordered" evidence="1">
    <location>
        <begin position="188"/>
        <end position="254"/>
    </location>
</feature>
<dbReference type="OrthoDB" id="9905722at2759"/>
<accession>Q4RKX1</accession>
<organism evidence="3">
    <name type="scientific">Tetraodon nigroviridis</name>
    <name type="common">Spotted green pufferfish</name>
    <name type="synonym">Chelonodon nigroviridis</name>
    <dbReference type="NCBI Taxonomy" id="99883"/>
    <lineage>
        <taxon>Eukaryota</taxon>
        <taxon>Metazoa</taxon>
        <taxon>Chordata</taxon>
        <taxon>Craniata</taxon>
        <taxon>Vertebrata</taxon>
        <taxon>Euteleostomi</taxon>
        <taxon>Actinopterygii</taxon>
        <taxon>Neopterygii</taxon>
        <taxon>Teleostei</taxon>
        <taxon>Neoteleostei</taxon>
        <taxon>Acanthomorphata</taxon>
        <taxon>Eupercaria</taxon>
        <taxon>Tetraodontiformes</taxon>
        <taxon>Tetradontoidea</taxon>
        <taxon>Tetraodontidae</taxon>
        <taxon>Tetraodon</taxon>
    </lineage>
</organism>
<dbReference type="PANTHER" id="PTHR47574:SF3">
    <property type="entry name" value="CAPPING PROTEIN-INHIBITING REGULATOR OF ACTIN DYNAMICS"/>
    <property type="match status" value="1"/>
</dbReference>
<dbReference type="KEGG" id="tng:GSTEN00032750G001"/>
<dbReference type="Pfam" id="PF15262">
    <property type="entry name" value="DUF4592"/>
    <property type="match status" value="1"/>
</dbReference>
<feature type="compositionally biased region" description="Acidic residues" evidence="1">
    <location>
        <begin position="203"/>
        <end position="213"/>
    </location>
</feature>
<evidence type="ECO:0000259" key="2">
    <source>
        <dbReference type="Pfam" id="PF15262"/>
    </source>
</evidence>
<dbReference type="GO" id="GO:2000813">
    <property type="term" value="P:negative regulation of barbed-end actin filament capping"/>
    <property type="evidence" value="ECO:0007669"/>
    <property type="project" value="TreeGrafter"/>
</dbReference>
<dbReference type="GO" id="GO:0030277">
    <property type="term" value="P:maintenance of gastrointestinal epithelium"/>
    <property type="evidence" value="ECO:0007669"/>
    <property type="project" value="TreeGrafter"/>
</dbReference>
<evidence type="ECO:0000313" key="3">
    <source>
        <dbReference type="EMBL" id="CAG10961.1"/>
    </source>
</evidence>
<gene>
    <name evidence="3" type="ORF">GSTENG00032750001</name>
</gene>
<reference evidence="3" key="1">
    <citation type="journal article" date="2004" name="Nature">
        <title>Genome duplication in the teleost fish Tetraodon nigroviridis reveals the early vertebrate proto-karyotype.</title>
        <authorList>
            <person name="Jaillon O."/>
            <person name="Aury J.-M."/>
            <person name="Brunet F."/>
            <person name="Petit J.-L."/>
            <person name="Stange-Thomann N."/>
            <person name="Mauceli E."/>
            <person name="Bouneau L."/>
            <person name="Fischer C."/>
            <person name="Ozouf-Costaz C."/>
            <person name="Bernot A."/>
            <person name="Nicaud S."/>
            <person name="Jaffe D."/>
            <person name="Fisher S."/>
            <person name="Lutfalla G."/>
            <person name="Dossat C."/>
            <person name="Segurens B."/>
            <person name="Dasilva C."/>
            <person name="Salanoubat M."/>
            <person name="Levy M."/>
            <person name="Boudet N."/>
            <person name="Castellano S."/>
            <person name="Anthouard V."/>
            <person name="Jubin C."/>
            <person name="Castelli V."/>
            <person name="Katinka M."/>
            <person name="Vacherie B."/>
            <person name="Biemont C."/>
            <person name="Skalli Z."/>
            <person name="Cattolico L."/>
            <person name="Poulain J."/>
            <person name="De Berardinis V."/>
            <person name="Cruaud C."/>
            <person name="Duprat S."/>
            <person name="Brottier P."/>
            <person name="Coutanceau J.-P."/>
            <person name="Gouzy J."/>
            <person name="Parra G."/>
            <person name="Lardier G."/>
            <person name="Chapple C."/>
            <person name="McKernan K.J."/>
            <person name="McEwan P."/>
            <person name="Bosak S."/>
            <person name="Kellis M."/>
            <person name="Volff J.-N."/>
            <person name="Guigo R."/>
            <person name="Zody M.C."/>
            <person name="Mesirov J."/>
            <person name="Lindblad-Toh K."/>
            <person name="Birren B."/>
            <person name="Nusbaum C."/>
            <person name="Kahn D."/>
            <person name="Robinson-Rechavi M."/>
            <person name="Laudet V."/>
            <person name="Schachter V."/>
            <person name="Quetier F."/>
            <person name="Saurin W."/>
            <person name="Scarpelli C."/>
            <person name="Wincker P."/>
            <person name="Lander E.S."/>
            <person name="Weissenbach J."/>
            <person name="Roest Crollius H."/>
        </authorList>
    </citation>
    <scope>NUCLEOTIDE SEQUENCE [LARGE SCALE GENOMIC DNA]</scope>
</reference>